<sequence>MTLMHKTVARVLAATLSLSAVSAFAATNLTGAGGTFPARYMPAGLRITRKRMVVR</sequence>
<reference evidence="2 3" key="1">
    <citation type="submission" date="2018-06" db="EMBL/GenBank/DDBJ databases">
        <authorList>
            <consortium name="Pathogen Informatics"/>
            <person name="Doyle S."/>
        </authorList>
    </citation>
    <scope>NUCLEOTIDE SEQUENCE [LARGE SCALE GENOMIC DNA]</scope>
    <source>
        <strain evidence="2 3">NCTC11468</strain>
    </source>
</reference>
<feature type="chain" id="PRO_5016144279" evidence="1">
    <location>
        <begin position="26"/>
        <end position="55"/>
    </location>
</feature>
<evidence type="ECO:0000313" key="3">
    <source>
        <dbReference type="Proteomes" id="UP000248758"/>
    </source>
</evidence>
<feature type="signal peptide" evidence="1">
    <location>
        <begin position="1"/>
        <end position="25"/>
    </location>
</feature>
<dbReference type="Proteomes" id="UP000248758">
    <property type="component" value="Chromosome 1"/>
</dbReference>
<dbReference type="AlphaFoldDB" id="A0A2X5PKS7"/>
<keyword evidence="1" id="KW-0732">Signal</keyword>
<gene>
    <name evidence="2" type="ORF">NCTC11468_03865</name>
</gene>
<accession>A0A2X5PKS7</accession>
<dbReference type="EMBL" id="LS483499">
    <property type="protein sequence ID" value="SQK77502.1"/>
    <property type="molecule type" value="Genomic_DNA"/>
</dbReference>
<name>A0A2X5PKS7_9GAMM</name>
<protein>
    <submittedName>
        <fullName evidence="2">Phosphate ABC transporter periplasmic substrate-binding protein PstS</fullName>
    </submittedName>
</protein>
<evidence type="ECO:0000313" key="2">
    <source>
        <dbReference type="EMBL" id="SQK77502.1"/>
    </source>
</evidence>
<organism evidence="2 3">
    <name type="scientific">Tatumella ptyseos</name>
    <dbReference type="NCBI Taxonomy" id="82987"/>
    <lineage>
        <taxon>Bacteria</taxon>
        <taxon>Pseudomonadati</taxon>
        <taxon>Pseudomonadota</taxon>
        <taxon>Gammaproteobacteria</taxon>
        <taxon>Enterobacterales</taxon>
        <taxon>Erwiniaceae</taxon>
        <taxon>Tatumella</taxon>
    </lineage>
</organism>
<evidence type="ECO:0000256" key="1">
    <source>
        <dbReference type="SAM" id="SignalP"/>
    </source>
</evidence>
<dbReference type="KEGG" id="tpty:NCTC11468_03865"/>
<proteinExistence type="predicted"/>